<dbReference type="PRINTS" id="PR00081">
    <property type="entry name" value="GDHRDH"/>
</dbReference>
<comment type="caution">
    <text evidence="3">The sequence shown here is derived from an EMBL/GenBank/DDBJ whole genome shotgun (WGS) entry which is preliminary data.</text>
</comment>
<dbReference type="PANTHER" id="PTHR24321">
    <property type="entry name" value="DEHYDROGENASES, SHORT CHAIN"/>
    <property type="match status" value="1"/>
</dbReference>
<dbReference type="GO" id="GO:0047936">
    <property type="term" value="F:glucose 1-dehydrogenase [NAD(P)+] activity"/>
    <property type="evidence" value="ECO:0007669"/>
    <property type="project" value="UniProtKB-EC"/>
</dbReference>
<evidence type="ECO:0000256" key="1">
    <source>
        <dbReference type="ARBA" id="ARBA00006484"/>
    </source>
</evidence>
<dbReference type="EC" id="1.1.1.47" evidence="3"/>
<dbReference type="AlphaFoldDB" id="A0A9X3WNS8"/>
<dbReference type="InterPro" id="IPR002347">
    <property type="entry name" value="SDR_fam"/>
</dbReference>
<evidence type="ECO:0000313" key="3">
    <source>
        <dbReference type="EMBL" id="MDC3423417.1"/>
    </source>
</evidence>
<dbReference type="RefSeq" id="WP_272435110.1">
    <property type="nucleotide sequence ID" value="NZ_JAMQKB010000001.1"/>
</dbReference>
<dbReference type="NCBIfam" id="NF005559">
    <property type="entry name" value="PRK07231.1"/>
    <property type="match status" value="1"/>
</dbReference>
<proteinExistence type="inferred from homology"/>
<dbReference type="Proteomes" id="UP001145050">
    <property type="component" value="Unassembled WGS sequence"/>
</dbReference>
<comment type="similarity">
    <text evidence="1">Belongs to the short-chain dehydrogenases/reductases (SDR) family.</text>
</comment>
<dbReference type="PRINTS" id="PR00080">
    <property type="entry name" value="SDRFAMILY"/>
</dbReference>
<dbReference type="PROSITE" id="PS00061">
    <property type="entry name" value="ADH_SHORT"/>
    <property type="match status" value="1"/>
</dbReference>
<evidence type="ECO:0000313" key="4">
    <source>
        <dbReference type="Proteomes" id="UP001145050"/>
    </source>
</evidence>
<dbReference type="PANTHER" id="PTHR24321:SF8">
    <property type="entry name" value="ESTRADIOL 17-BETA-DEHYDROGENASE 8-RELATED"/>
    <property type="match status" value="1"/>
</dbReference>
<keyword evidence="4" id="KW-1185">Reference proteome</keyword>
<dbReference type="GO" id="GO:0008206">
    <property type="term" value="P:bile acid metabolic process"/>
    <property type="evidence" value="ECO:0007669"/>
    <property type="project" value="UniProtKB-ARBA"/>
</dbReference>
<dbReference type="EMBL" id="JAMQKB010000001">
    <property type="protein sequence ID" value="MDC3423417.1"/>
    <property type="molecule type" value="Genomic_DNA"/>
</dbReference>
<accession>A0A9X3WNS8</accession>
<name>A0A9X3WNS8_9BACI</name>
<dbReference type="FunFam" id="3.40.50.720:FF:000084">
    <property type="entry name" value="Short-chain dehydrogenase reductase"/>
    <property type="match status" value="1"/>
</dbReference>
<dbReference type="InterPro" id="IPR036291">
    <property type="entry name" value="NAD(P)-bd_dom_sf"/>
</dbReference>
<dbReference type="InterPro" id="IPR020904">
    <property type="entry name" value="Sc_DH/Rdtase_CS"/>
</dbReference>
<dbReference type="CDD" id="cd05233">
    <property type="entry name" value="SDR_c"/>
    <property type="match status" value="1"/>
</dbReference>
<keyword evidence="2 3" id="KW-0560">Oxidoreductase</keyword>
<evidence type="ECO:0000256" key="2">
    <source>
        <dbReference type="ARBA" id="ARBA00023002"/>
    </source>
</evidence>
<gene>
    <name evidence="3" type="ORF">NC797_02705</name>
</gene>
<dbReference type="SUPFAM" id="SSF51735">
    <property type="entry name" value="NAD(P)-binding Rossmann-fold domains"/>
    <property type="match status" value="1"/>
</dbReference>
<reference evidence="3" key="1">
    <citation type="submission" date="2022-06" db="EMBL/GenBank/DDBJ databases">
        <title>Aquibacillus sp. a new bacterium isolated from soil saline samples.</title>
        <authorList>
            <person name="Galisteo C."/>
            <person name="De La Haba R."/>
            <person name="Sanchez-Porro C."/>
            <person name="Ventosa A."/>
        </authorList>
    </citation>
    <scope>NUCLEOTIDE SEQUENCE</scope>
    <source>
        <strain evidence="3">3ASR75-11</strain>
    </source>
</reference>
<dbReference type="Pfam" id="PF13561">
    <property type="entry name" value="adh_short_C2"/>
    <property type="match status" value="1"/>
</dbReference>
<organism evidence="3 4">
    <name type="scientific">Terrihalobacillus insolitus</name>
    <dbReference type="NCBI Taxonomy" id="2950438"/>
    <lineage>
        <taxon>Bacteria</taxon>
        <taxon>Bacillati</taxon>
        <taxon>Bacillota</taxon>
        <taxon>Bacilli</taxon>
        <taxon>Bacillales</taxon>
        <taxon>Bacillaceae</taxon>
        <taxon>Terrihalobacillus</taxon>
    </lineage>
</organism>
<sequence>MRLKDKVIIITGAGSGIGKETAILFAKEGATIVVNDLNEESGQQTIDEIHSNNGKALFIQGNVTKTKDVQYLVDEVIKKFGRIDVLFNNAGISGVGQLHEIEPETWEQVFKVNVYGVFLVSKYVIPHMMERRSGAIINMSSCIAEIGLANRASYAATKGAVLSLTKSMQVDYAKYNLRINALMPGTIYTPFVENYISKSPDPEKTISTIKKRQLGEELGKPIDVAYAALYLASDESKFMMGAHIYIDGGVVNGK</sequence>
<dbReference type="Gene3D" id="3.40.50.720">
    <property type="entry name" value="NAD(P)-binding Rossmann-like Domain"/>
    <property type="match status" value="1"/>
</dbReference>
<protein>
    <submittedName>
        <fullName evidence="3">Glucose 1-dehydrogenase</fullName>
        <ecNumber evidence="3">1.1.1.47</ecNumber>
    </submittedName>
</protein>